<dbReference type="InterPro" id="IPR013424">
    <property type="entry name" value="Ice-binding_C"/>
</dbReference>
<dbReference type="Proteomes" id="UP001606134">
    <property type="component" value="Unassembled WGS sequence"/>
</dbReference>
<name>A0ABW7H7C6_9BURK</name>
<evidence type="ECO:0000259" key="2">
    <source>
        <dbReference type="Pfam" id="PF07589"/>
    </source>
</evidence>
<reference evidence="3 4" key="1">
    <citation type="submission" date="2024-08" db="EMBL/GenBank/DDBJ databases">
        <authorList>
            <person name="Lu H."/>
        </authorList>
    </citation>
    <scope>NUCLEOTIDE SEQUENCE [LARGE SCALE GENOMIC DNA]</scope>
    <source>
        <strain evidence="3 4">BYS78W</strain>
    </source>
</reference>
<keyword evidence="1" id="KW-0732">Signal</keyword>
<dbReference type="Pfam" id="PF07589">
    <property type="entry name" value="PEP-CTERM"/>
    <property type="match status" value="1"/>
</dbReference>
<evidence type="ECO:0000256" key="1">
    <source>
        <dbReference type="SAM" id="SignalP"/>
    </source>
</evidence>
<protein>
    <submittedName>
        <fullName evidence="3">FxDxF family PEP-CTERM protein</fullName>
    </submittedName>
</protein>
<keyword evidence="4" id="KW-1185">Reference proteome</keyword>
<organism evidence="3 4">
    <name type="scientific">Pelomonas candidula</name>
    <dbReference type="NCBI Taxonomy" id="3299025"/>
    <lineage>
        <taxon>Bacteria</taxon>
        <taxon>Pseudomonadati</taxon>
        <taxon>Pseudomonadota</taxon>
        <taxon>Betaproteobacteria</taxon>
        <taxon>Burkholderiales</taxon>
        <taxon>Sphaerotilaceae</taxon>
        <taxon>Roseateles</taxon>
    </lineage>
</organism>
<dbReference type="RefSeq" id="WP_394406557.1">
    <property type="nucleotide sequence ID" value="NZ_JBIGIC010000002.1"/>
</dbReference>
<sequence length="172" mass="17421">MFKNVIALAAALLCGAASATTTSLELSKDGSGQWSASFSATASGNNSFTLDLSSLGAGWSNFSLSSLIVTANFSGNRGYDVTAVTLDGHTLTPTVNVSYPGLFGADVWTQGQQSLSAGLHTLAVSGDLVGGNVGFTGSLSITAQPVPEPESYALMLAGLGCIALAARRRLGR</sequence>
<feature type="signal peptide" evidence="1">
    <location>
        <begin position="1"/>
        <end position="19"/>
    </location>
</feature>
<gene>
    <name evidence="3" type="ORF">ACG04R_03885</name>
</gene>
<proteinExistence type="predicted"/>
<evidence type="ECO:0000313" key="4">
    <source>
        <dbReference type="Proteomes" id="UP001606134"/>
    </source>
</evidence>
<comment type="caution">
    <text evidence="3">The sequence shown here is derived from an EMBL/GenBank/DDBJ whole genome shotgun (WGS) entry which is preliminary data.</text>
</comment>
<feature type="chain" id="PRO_5047345718" evidence="1">
    <location>
        <begin position="20"/>
        <end position="172"/>
    </location>
</feature>
<feature type="domain" description="Ice-binding protein C-terminal" evidence="2">
    <location>
        <begin position="145"/>
        <end position="169"/>
    </location>
</feature>
<dbReference type="NCBIfam" id="TIGR02595">
    <property type="entry name" value="PEP_CTERM"/>
    <property type="match status" value="1"/>
</dbReference>
<accession>A0ABW7H7C6</accession>
<dbReference type="NCBIfam" id="NF038126">
    <property type="entry name" value="PEP_CTERM_FxDxF"/>
    <property type="match status" value="1"/>
</dbReference>
<dbReference type="EMBL" id="JBIGIC010000002">
    <property type="protein sequence ID" value="MFG6485798.1"/>
    <property type="molecule type" value="Genomic_DNA"/>
</dbReference>
<evidence type="ECO:0000313" key="3">
    <source>
        <dbReference type="EMBL" id="MFG6485798.1"/>
    </source>
</evidence>